<dbReference type="Proteomes" id="UP000540656">
    <property type="component" value="Unassembled WGS sequence"/>
</dbReference>
<accession>A0A7Y9UVX7</accession>
<keyword evidence="3" id="KW-1185">Reference proteome</keyword>
<sequence>MRTKRLALVGASLVLMGGMTAACGGGASGAPDDASKKEFCAAVKKTGEQGSDADKIKDAYEDLVEVGTPKGMPDDARKGFEVFADAIDEADEDDKEAPYEGDKDKEKQVEAYFTYVGETCS</sequence>
<evidence type="ECO:0000256" key="1">
    <source>
        <dbReference type="SAM" id="SignalP"/>
    </source>
</evidence>
<dbReference type="EMBL" id="JACCAA010000001">
    <property type="protein sequence ID" value="NYG59505.1"/>
    <property type="molecule type" value="Genomic_DNA"/>
</dbReference>
<proteinExistence type="predicted"/>
<name>A0A7Y9UVX7_9ACTN</name>
<dbReference type="RefSeq" id="WP_179502545.1">
    <property type="nucleotide sequence ID" value="NZ_JACCAA010000001.1"/>
</dbReference>
<evidence type="ECO:0000313" key="3">
    <source>
        <dbReference type="Proteomes" id="UP000540656"/>
    </source>
</evidence>
<dbReference type="PROSITE" id="PS51257">
    <property type="entry name" value="PROKAR_LIPOPROTEIN"/>
    <property type="match status" value="1"/>
</dbReference>
<reference evidence="2 3" key="1">
    <citation type="submission" date="2020-07" db="EMBL/GenBank/DDBJ databases">
        <title>Sequencing the genomes of 1000 actinobacteria strains.</title>
        <authorList>
            <person name="Klenk H.-P."/>
        </authorList>
    </citation>
    <scope>NUCLEOTIDE SEQUENCE [LARGE SCALE GENOMIC DNA]</scope>
    <source>
        <strain evidence="2 3">DSM 23819</strain>
    </source>
</reference>
<feature type="chain" id="PRO_5031169457" description="Lipoprotein" evidence="1">
    <location>
        <begin position="22"/>
        <end position="121"/>
    </location>
</feature>
<comment type="caution">
    <text evidence="2">The sequence shown here is derived from an EMBL/GenBank/DDBJ whole genome shotgun (WGS) entry which is preliminary data.</text>
</comment>
<evidence type="ECO:0000313" key="2">
    <source>
        <dbReference type="EMBL" id="NYG59505.1"/>
    </source>
</evidence>
<keyword evidence="1" id="KW-0732">Signal</keyword>
<organism evidence="2 3">
    <name type="scientific">Nocardioides daedukensis</name>
    <dbReference type="NCBI Taxonomy" id="634462"/>
    <lineage>
        <taxon>Bacteria</taxon>
        <taxon>Bacillati</taxon>
        <taxon>Actinomycetota</taxon>
        <taxon>Actinomycetes</taxon>
        <taxon>Propionibacteriales</taxon>
        <taxon>Nocardioidaceae</taxon>
        <taxon>Nocardioides</taxon>
    </lineage>
</organism>
<evidence type="ECO:0008006" key="4">
    <source>
        <dbReference type="Google" id="ProtNLM"/>
    </source>
</evidence>
<dbReference type="AlphaFoldDB" id="A0A7Y9UVX7"/>
<protein>
    <recommendedName>
        <fullName evidence="4">Lipoprotein</fullName>
    </recommendedName>
</protein>
<feature type="signal peptide" evidence="1">
    <location>
        <begin position="1"/>
        <end position="21"/>
    </location>
</feature>
<gene>
    <name evidence="2" type="ORF">BJ980_002428</name>
</gene>